<dbReference type="InterPro" id="IPR036880">
    <property type="entry name" value="Kunitz_BPTI_sf"/>
</dbReference>
<dbReference type="PROSITE" id="PS50234">
    <property type="entry name" value="VWFA"/>
    <property type="match status" value="5"/>
</dbReference>
<keyword evidence="6" id="KW-0130">Cell adhesion</keyword>
<dbReference type="PRINTS" id="PR00453">
    <property type="entry name" value="VWFADOMAIN"/>
</dbReference>
<feature type="domain" description="VWFA" evidence="11">
    <location>
        <begin position="1106"/>
        <end position="1308"/>
    </location>
</feature>
<feature type="signal peptide" evidence="10">
    <location>
        <begin position="1"/>
        <end position="25"/>
    </location>
</feature>
<evidence type="ECO:0000259" key="12">
    <source>
        <dbReference type="PROSITE" id="PS50279"/>
    </source>
</evidence>
<dbReference type="SMART" id="SM00327">
    <property type="entry name" value="VWA"/>
    <property type="match status" value="5"/>
</dbReference>
<keyword evidence="4 10" id="KW-0732">Signal</keyword>
<dbReference type="FunFam" id="4.10.410.10:FF:000020">
    <property type="entry name" value="Collagen, type VI, alpha 3"/>
    <property type="match status" value="2"/>
</dbReference>
<evidence type="ECO:0000256" key="3">
    <source>
        <dbReference type="ARBA" id="ARBA00022530"/>
    </source>
</evidence>
<evidence type="ECO:0000256" key="1">
    <source>
        <dbReference type="ARBA" id="ARBA00004498"/>
    </source>
</evidence>
<proteinExistence type="predicted"/>
<dbReference type="PROSITE" id="PS00280">
    <property type="entry name" value="BPTI_KUNITZ_1"/>
    <property type="match status" value="2"/>
</dbReference>
<accession>A0A8C6UBF0</accession>
<evidence type="ECO:0000256" key="8">
    <source>
        <dbReference type="ARBA" id="ARBA00023157"/>
    </source>
</evidence>
<dbReference type="InterPro" id="IPR036465">
    <property type="entry name" value="vWFA_dom_sf"/>
</dbReference>
<evidence type="ECO:0000256" key="9">
    <source>
        <dbReference type="SAM" id="MobiDB-lite"/>
    </source>
</evidence>
<comment type="subcellular location">
    <subcellularLocation>
        <location evidence="1">Secreted</location>
        <location evidence="1">Extracellular space</location>
        <location evidence="1">Extracellular matrix</location>
    </subcellularLocation>
</comment>
<evidence type="ECO:0000256" key="10">
    <source>
        <dbReference type="SAM" id="SignalP"/>
    </source>
</evidence>
<dbReference type="PRINTS" id="PR00759">
    <property type="entry name" value="BASICPTASE"/>
</dbReference>
<dbReference type="CDD" id="cd22635">
    <property type="entry name" value="Kunitz_papilin"/>
    <property type="match status" value="1"/>
</dbReference>
<protein>
    <submittedName>
        <fullName evidence="13">Collagen, type VI, alpha 3</fullName>
    </submittedName>
</protein>
<dbReference type="SUPFAM" id="SSF53300">
    <property type="entry name" value="vWA-like"/>
    <property type="match status" value="5"/>
</dbReference>
<evidence type="ECO:0000313" key="13">
    <source>
        <dbReference type="Ensembl" id="ENSNMLP00000032625.1"/>
    </source>
</evidence>
<dbReference type="InterPro" id="IPR002223">
    <property type="entry name" value="Kunitz_BPTI"/>
</dbReference>
<evidence type="ECO:0000256" key="5">
    <source>
        <dbReference type="ARBA" id="ARBA00022737"/>
    </source>
</evidence>
<name>A0A8C6UBF0_9GOBI</name>
<feature type="domain" description="VWFA" evidence="11">
    <location>
        <begin position="218"/>
        <end position="394"/>
    </location>
</feature>
<dbReference type="Gene3D" id="4.10.410.10">
    <property type="entry name" value="Pancreatic trypsin inhibitor Kunitz domain"/>
    <property type="match status" value="2"/>
</dbReference>
<evidence type="ECO:0000256" key="6">
    <source>
        <dbReference type="ARBA" id="ARBA00022889"/>
    </source>
</evidence>
<dbReference type="PROSITE" id="PS50279">
    <property type="entry name" value="BPTI_KUNITZ_2"/>
    <property type="match status" value="2"/>
</dbReference>
<evidence type="ECO:0000256" key="2">
    <source>
        <dbReference type="ARBA" id="ARBA00022525"/>
    </source>
</evidence>
<dbReference type="Proteomes" id="UP000694523">
    <property type="component" value="Unplaced"/>
</dbReference>
<evidence type="ECO:0000313" key="14">
    <source>
        <dbReference type="Proteomes" id="UP000694523"/>
    </source>
</evidence>
<dbReference type="FunFam" id="3.40.50.410:FF:000003">
    <property type="entry name" value="Collagen type VI alpha 3 chain"/>
    <property type="match status" value="2"/>
</dbReference>
<dbReference type="PANTHER" id="PTHR24020">
    <property type="entry name" value="COLLAGEN ALPHA"/>
    <property type="match status" value="1"/>
</dbReference>
<dbReference type="InterPro" id="IPR002035">
    <property type="entry name" value="VWF_A"/>
</dbReference>
<dbReference type="GO" id="GO:0005581">
    <property type="term" value="C:collagen trimer"/>
    <property type="evidence" value="ECO:0007669"/>
    <property type="project" value="UniProtKB-KW"/>
</dbReference>
<evidence type="ECO:0000259" key="11">
    <source>
        <dbReference type="PROSITE" id="PS50234"/>
    </source>
</evidence>
<dbReference type="GO" id="GO:0004867">
    <property type="term" value="F:serine-type endopeptidase inhibitor activity"/>
    <property type="evidence" value="ECO:0007669"/>
    <property type="project" value="InterPro"/>
</dbReference>
<feature type="domain" description="BPTI/Kunitz inhibitor" evidence="12">
    <location>
        <begin position="1417"/>
        <end position="1467"/>
    </location>
</feature>
<dbReference type="CDD" id="cd01450">
    <property type="entry name" value="vWFA_subfamily_ECM"/>
    <property type="match status" value="2"/>
</dbReference>
<dbReference type="InterPro" id="IPR050525">
    <property type="entry name" value="ECM_Assembly_Org"/>
</dbReference>
<feature type="domain" description="VWFA" evidence="11">
    <location>
        <begin position="902"/>
        <end position="1042"/>
    </location>
</feature>
<feature type="compositionally biased region" description="Gly residues" evidence="9">
    <location>
        <begin position="785"/>
        <end position="805"/>
    </location>
</feature>
<keyword evidence="14" id="KW-1185">Reference proteome</keyword>
<feature type="chain" id="PRO_5034443977" evidence="10">
    <location>
        <begin position="26"/>
        <end position="1486"/>
    </location>
</feature>
<feature type="domain" description="BPTI/Kunitz inhibitor" evidence="12">
    <location>
        <begin position="1349"/>
        <end position="1400"/>
    </location>
</feature>
<dbReference type="FunFam" id="3.40.50.410:FF:000021">
    <property type="entry name" value="Collagen, type VI, alpha 3"/>
    <property type="match status" value="1"/>
</dbReference>
<reference evidence="13" key="2">
    <citation type="submission" date="2025-09" db="UniProtKB">
        <authorList>
            <consortium name="Ensembl"/>
        </authorList>
    </citation>
    <scope>IDENTIFICATION</scope>
</reference>
<dbReference type="Ensembl" id="ENSNMLT00000036325.1">
    <property type="protein sequence ID" value="ENSNMLP00000032625.1"/>
    <property type="gene ID" value="ENSNMLG00000019590.1"/>
</dbReference>
<dbReference type="PANTHER" id="PTHR24020:SF13">
    <property type="entry name" value="COLLAGEN ALPHA-3(VI) CHAIN"/>
    <property type="match status" value="1"/>
</dbReference>
<keyword evidence="8" id="KW-1015">Disulfide bond</keyword>
<keyword evidence="7" id="KW-0176">Collagen</keyword>
<dbReference type="SUPFAM" id="SSF57362">
    <property type="entry name" value="BPTI-like"/>
    <property type="match status" value="2"/>
</dbReference>
<keyword evidence="5" id="KW-0677">Repeat</keyword>
<organism evidence="13 14">
    <name type="scientific">Neogobius melanostomus</name>
    <name type="common">round goby</name>
    <dbReference type="NCBI Taxonomy" id="47308"/>
    <lineage>
        <taxon>Eukaryota</taxon>
        <taxon>Metazoa</taxon>
        <taxon>Chordata</taxon>
        <taxon>Craniata</taxon>
        <taxon>Vertebrata</taxon>
        <taxon>Euteleostomi</taxon>
        <taxon>Actinopterygii</taxon>
        <taxon>Neopterygii</taxon>
        <taxon>Teleostei</taxon>
        <taxon>Neoteleostei</taxon>
        <taxon>Acanthomorphata</taxon>
        <taxon>Gobiaria</taxon>
        <taxon>Gobiiformes</taxon>
        <taxon>Gobioidei</taxon>
        <taxon>Gobiidae</taxon>
        <taxon>Benthophilinae</taxon>
        <taxon>Neogobiini</taxon>
        <taxon>Neogobius</taxon>
    </lineage>
</organism>
<feature type="region of interest" description="Disordered" evidence="9">
    <location>
        <begin position="780"/>
        <end position="848"/>
    </location>
</feature>
<dbReference type="GO" id="GO:0007155">
    <property type="term" value="P:cell adhesion"/>
    <property type="evidence" value="ECO:0007669"/>
    <property type="project" value="UniProtKB-KW"/>
</dbReference>
<evidence type="ECO:0000256" key="4">
    <source>
        <dbReference type="ARBA" id="ARBA00022729"/>
    </source>
</evidence>
<dbReference type="Pfam" id="PF00092">
    <property type="entry name" value="VWA"/>
    <property type="match status" value="5"/>
</dbReference>
<feature type="domain" description="VWFA" evidence="11">
    <location>
        <begin position="31"/>
        <end position="189"/>
    </location>
</feature>
<feature type="domain" description="VWFA" evidence="11">
    <location>
        <begin position="424"/>
        <end position="570"/>
    </location>
</feature>
<dbReference type="Gene3D" id="3.40.50.410">
    <property type="entry name" value="von Willebrand factor, type A domain"/>
    <property type="match status" value="5"/>
</dbReference>
<keyword evidence="3" id="KW-0272">Extracellular matrix</keyword>
<dbReference type="SMART" id="SM00131">
    <property type="entry name" value="KU"/>
    <property type="match status" value="2"/>
</dbReference>
<dbReference type="InterPro" id="IPR020901">
    <property type="entry name" value="Prtase_inh_Kunz-CS"/>
</dbReference>
<dbReference type="Pfam" id="PF00014">
    <property type="entry name" value="Kunitz_BPTI"/>
    <property type="match status" value="2"/>
</dbReference>
<sequence>MFLFSTQSFSSSNLFIFLLIFSAESQGPKKDIVFLIDGSDGVGREFPILQQFMRRVVETLNVGENKIRIGVVQYGDYPHADMYLNSHPSKEAVLSAILGLRPRGGRQRNLGQALEFLNSDRSAGSRVEEGVPQFLILVTGGKSADDVSTPADQLKRNQIAPLAVGSGNADPEELRQISLRPEFAHKFSLLIDLTWCIFLTVHVCCDHIAETLNLGRKDVIFLIDGSDNTGPTGIAHIRDFIFNIVQQLDVQPDQVRVGVVQYADRVKTEFSLNSHNNKAAVVSAIKRLRQMGGRSSDLADAINYVIQNELKPSAGVRPTEASQHLVVLTGGRSPQDVAIFGPQLKNSRVNCIGVGTSGADARQLAQIATSTEDVIQVPTFPSLPSIRERFISRLSGRLEEIPTDFGGTGPVSLFTCRTKSEYVKNDLRFALALYDTDVTDAFFLNSYKNKDDIISAIGQAEYKGGRRINTGAAIRYVQDKHFIKEKGSRRDEGTPQILILFTGGRSADDSKTAALGLKKTGVRIFAVGVGDILDELENVASESSTVARASTYVGLSELNEQILQALDDEIKGKPSCNIEVLVGFDVNAQNVFSAQTNLQSKMGAILQRISKMEPISCSSGQTPSIQIGMLAMGSSSDAVQLDFTDNADVLLEQFRGLRTRGPFVLNGQTISAYNTRFKNRQDNVVKVSENNALILRIKFITLTALIDEMQQSVNSFILVALERVPKFEEAVLLEYGRGFRYTRPLRINIMDLDYELKEELVSAIQRECCGVMCKCSGTRGDRGGDPGGPGSQGHPGDEGGPGERGPPGVNGTQGFQGCPGQRGFKVNGLSGRDNNQPGPKGEPGDAGPPVTHSLYHILAKKNVFFLSFSFSPWMSITHPSAPQCFYLYPSLGKDECPLYPTELAFAMDTSENVGTAFNGMRETVLNLVRDITITESNCPRGARVALVMYNNEITTEVRFADNLKKRALLQHIEGLQTRRTGKARNLAAAMTFVAQNTFKRVRSGFLMRKVAVFFVAGPVSNTQVVSKAALKLHDAGIATVLLVNSENRQLTRALQVREYVKDHFRSKDNSNFFLPFRRLCSRPDLRLHPPQFGRDKRAYITDADIDLAFLIDSSESTYPVAFTEIKHYIAHIVEQLEVSSNPTTSLHQARTSVIQQAPYEYLRNRTGSPIHVDIGLTEHQSAQSVVNFLLQKTPQLEGGRALAAAIETTVENVFELAPLPRDRKVLVLFVTGNVEADEDNLVRIAIEVKCRGYFLVIFGVGNGVGPGDARVLSRMASEPSDVFFKRINSLSQFYDKHILAFGELMPKYVTTITIHVFNFFDSSTSPLSLSLSNITLFLHAAPNEFADPCFLDYDLGDPCKDYKALWFFDYKNRLCAQFWYGGCGGNDNRFATEALCLKNCMETGKFMITEMPGGGRPTQPKEEGTCAKFVLKWHYNSSSKSCTRFWYGGCGGNQNRFETFEQCVKTCGKSGNYQTINNKPKTSYSK</sequence>
<evidence type="ECO:0000256" key="7">
    <source>
        <dbReference type="ARBA" id="ARBA00023119"/>
    </source>
</evidence>
<keyword evidence="2" id="KW-0964">Secreted</keyword>
<reference evidence="13" key="1">
    <citation type="submission" date="2025-08" db="UniProtKB">
        <authorList>
            <consortium name="Ensembl"/>
        </authorList>
    </citation>
    <scope>IDENTIFICATION</scope>
</reference>